<dbReference type="InterPro" id="IPR012296">
    <property type="entry name" value="Nuclease_put_TT1808"/>
</dbReference>
<evidence type="ECO:0000313" key="4">
    <source>
        <dbReference type="Proteomes" id="UP000006791"/>
    </source>
</evidence>
<dbReference type="SUPFAM" id="SSF52980">
    <property type="entry name" value="Restriction endonuclease-like"/>
    <property type="match status" value="1"/>
</dbReference>
<protein>
    <submittedName>
        <fullName evidence="3">Uncharacterized protein conserved in cyanobacteria</fullName>
    </submittedName>
</protein>
<dbReference type="HOGENOM" id="CLU_075279_1_0_0"/>
<feature type="compositionally biased region" description="Basic and acidic residues" evidence="1">
    <location>
        <begin position="229"/>
        <end position="274"/>
    </location>
</feature>
<accession>G2LGR9</accession>
<dbReference type="OrthoDB" id="557157at2"/>
<keyword evidence="4" id="KW-1185">Reference proteome</keyword>
<dbReference type="RefSeq" id="WP_014098918.1">
    <property type="nucleotide sequence ID" value="NC_016024.1"/>
</dbReference>
<feature type="region of interest" description="Disordered" evidence="1">
    <location>
        <begin position="223"/>
        <end position="322"/>
    </location>
</feature>
<dbReference type="InterPro" id="IPR011335">
    <property type="entry name" value="Restrct_endonuc-II-like"/>
</dbReference>
<dbReference type="KEGG" id="ctm:Cabther_A0419"/>
<dbReference type="Proteomes" id="UP000006791">
    <property type="component" value="Chromosome 1"/>
</dbReference>
<dbReference type="CDD" id="cd06260">
    <property type="entry name" value="DUF820-like"/>
    <property type="match status" value="1"/>
</dbReference>
<evidence type="ECO:0000259" key="2">
    <source>
        <dbReference type="Pfam" id="PF05685"/>
    </source>
</evidence>
<evidence type="ECO:0000313" key="3">
    <source>
        <dbReference type="EMBL" id="AEP11180.1"/>
    </source>
</evidence>
<dbReference type="EMBL" id="CP002514">
    <property type="protein sequence ID" value="AEP11180.1"/>
    <property type="molecule type" value="Genomic_DNA"/>
</dbReference>
<reference evidence="3 4" key="1">
    <citation type="journal article" date="2012" name="Environ. Microbiol.">
        <title>Complete genome of Candidatus Chloracidobacterium thermophilum, a chlorophyll-based photoheterotroph belonging to the phylum Acidobacteria.</title>
        <authorList>
            <person name="Garcia Costas A.M."/>
            <person name="Liu Z."/>
            <person name="Tomsho L.P."/>
            <person name="Schuster S.C."/>
            <person name="Ward D.M."/>
            <person name="Bryant D.A."/>
        </authorList>
    </citation>
    <scope>NUCLEOTIDE SEQUENCE [LARGE SCALE GENOMIC DNA]</scope>
    <source>
        <strain evidence="3 4">B</strain>
    </source>
</reference>
<dbReference type="PANTHER" id="PTHR33352:SF3">
    <property type="entry name" value="SLR1612 PROTEIN"/>
    <property type="match status" value="1"/>
</dbReference>
<dbReference type="AlphaFoldDB" id="G2LGR9"/>
<gene>
    <name evidence="3" type="ordered locus">Cabther_A0419</name>
</gene>
<feature type="domain" description="Putative restriction endonuclease" evidence="2">
    <location>
        <begin position="40"/>
        <end position="149"/>
    </location>
</feature>
<dbReference type="STRING" id="981222.Cabther_A0419"/>
<organism evidence="3 4">
    <name type="scientific">Chloracidobacterium thermophilum (strain B)</name>
    <dbReference type="NCBI Taxonomy" id="981222"/>
    <lineage>
        <taxon>Bacteria</taxon>
        <taxon>Pseudomonadati</taxon>
        <taxon>Acidobacteriota</taxon>
        <taxon>Terriglobia</taxon>
        <taxon>Terriglobales</taxon>
        <taxon>Acidobacteriaceae</taxon>
        <taxon>Chloracidobacterium</taxon>
    </lineage>
</organism>
<name>G2LGR9_CHLTF</name>
<evidence type="ECO:0000256" key="1">
    <source>
        <dbReference type="SAM" id="MobiDB-lite"/>
    </source>
</evidence>
<dbReference type="Pfam" id="PF05685">
    <property type="entry name" value="Uma2"/>
    <property type="match status" value="1"/>
</dbReference>
<sequence length="346" mass="38656">MTSPVEAGPVEAVGQALDFTEDFTQELPCEDGIPLENLWHRLQINLLDDCVHQLWRGRTDFYAGGNMFVYYSLQQVQRQDYKGPDFFVVKDVDGSYVRPCWVAWREGGRLPDVIVELLSPSTRSVDLGAKKALYERVFRTREYFCYGPDPTQGGEPELLGWVLGRDGYEALVADERGWLWSRVFGAWVGEWEGEYHGARSRWLRLYDAEGRLIPTAAEAAQAEAARAQAEAERAQAEAERAQAEAERAQAEAERAQAEAERAQAEAEAERKRAEAAQAEAEAERKRAEAAQAEAETARTRAEAAQAQAESERKRAEAAEAQAAALAAEIERLRRLLQNQPENKPGG</sequence>
<dbReference type="PANTHER" id="PTHR33352">
    <property type="entry name" value="SLR1095 PROTEIN"/>
    <property type="match status" value="1"/>
</dbReference>
<dbReference type="InterPro" id="IPR008538">
    <property type="entry name" value="Uma2"/>
</dbReference>
<dbReference type="Gene3D" id="3.90.1570.10">
    <property type="entry name" value="tt1808, chain A"/>
    <property type="match status" value="1"/>
</dbReference>
<proteinExistence type="predicted"/>